<dbReference type="AlphaFoldDB" id="A0A8K0WNS3"/>
<evidence type="ECO:0000256" key="1">
    <source>
        <dbReference type="SAM" id="MobiDB-lite"/>
    </source>
</evidence>
<reference evidence="2" key="1">
    <citation type="journal article" date="2021" name="Nat. Commun.">
        <title>Genetic determinants of endophytism in the Arabidopsis root mycobiome.</title>
        <authorList>
            <person name="Mesny F."/>
            <person name="Miyauchi S."/>
            <person name="Thiergart T."/>
            <person name="Pickel B."/>
            <person name="Atanasova L."/>
            <person name="Karlsson M."/>
            <person name="Huettel B."/>
            <person name="Barry K.W."/>
            <person name="Haridas S."/>
            <person name="Chen C."/>
            <person name="Bauer D."/>
            <person name="Andreopoulos W."/>
            <person name="Pangilinan J."/>
            <person name="LaButti K."/>
            <person name="Riley R."/>
            <person name="Lipzen A."/>
            <person name="Clum A."/>
            <person name="Drula E."/>
            <person name="Henrissat B."/>
            <person name="Kohler A."/>
            <person name="Grigoriev I.V."/>
            <person name="Martin F.M."/>
            <person name="Hacquard S."/>
        </authorList>
    </citation>
    <scope>NUCLEOTIDE SEQUENCE</scope>
    <source>
        <strain evidence="2">MPI-CAGE-CH-0235</strain>
    </source>
</reference>
<accession>A0A8K0WNS3</accession>
<feature type="region of interest" description="Disordered" evidence="1">
    <location>
        <begin position="1"/>
        <end position="146"/>
    </location>
</feature>
<dbReference type="EMBL" id="JAGPNK010000010">
    <property type="protein sequence ID" value="KAH7312556.1"/>
    <property type="molecule type" value="Genomic_DNA"/>
</dbReference>
<name>A0A8K0WNS3_9HYPO</name>
<comment type="caution">
    <text evidence="2">The sequence shown here is derived from an EMBL/GenBank/DDBJ whole genome shotgun (WGS) entry which is preliminary data.</text>
</comment>
<gene>
    <name evidence="2" type="ORF">B0I35DRAFT_481003</name>
</gene>
<evidence type="ECO:0000313" key="3">
    <source>
        <dbReference type="Proteomes" id="UP000813444"/>
    </source>
</evidence>
<dbReference type="Proteomes" id="UP000813444">
    <property type="component" value="Unassembled WGS sequence"/>
</dbReference>
<evidence type="ECO:0000313" key="2">
    <source>
        <dbReference type="EMBL" id="KAH7312556.1"/>
    </source>
</evidence>
<organism evidence="2 3">
    <name type="scientific">Stachybotrys elegans</name>
    <dbReference type="NCBI Taxonomy" id="80388"/>
    <lineage>
        <taxon>Eukaryota</taxon>
        <taxon>Fungi</taxon>
        <taxon>Dikarya</taxon>
        <taxon>Ascomycota</taxon>
        <taxon>Pezizomycotina</taxon>
        <taxon>Sordariomycetes</taxon>
        <taxon>Hypocreomycetidae</taxon>
        <taxon>Hypocreales</taxon>
        <taxon>Stachybotryaceae</taxon>
        <taxon>Stachybotrys</taxon>
    </lineage>
</organism>
<sequence length="212" mass="23768">MDGSMPPPPRPKRRSEEQSDAGPASSQDSSMMPPPKPKRMRIVDSQERMIPPYQILDKENQPNGVKGPYGDNIVSWECTRKKPKAVSEERDSESTESEPSSDSDKSTETESGSEDENGSKEEQVSKSMGKKVAVSADGEEGREKRAERGVYCLARMSMGVANCIKCGRPRKAPCFALDEDGERRGRFVDPRFVRFWKKGLQTNFRPLEYNSD</sequence>
<keyword evidence="3" id="KW-1185">Reference proteome</keyword>
<proteinExistence type="predicted"/>
<protein>
    <submittedName>
        <fullName evidence="2">Uncharacterized protein</fullName>
    </submittedName>
</protein>